<comment type="function">
    <text evidence="5">Catalyzes the conversion of N-formimidoyl-L-glutamate to L-glutamate and formamide.</text>
</comment>
<evidence type="ECO:0000256" key="5">
    <source>
        <dbReference type="HAMAP-Rule" id="MF_00737"/>
    </source>
</evidence>
<feature type="region of interest" description="Disordered" evidence="10">
    <location>
        <begin position="1"/>
        <end position="39"/>
    </location>
</feature>
<dbReference type="PANTHER" id="PTHR11358:SF35">
    <property type="entry name" value="FORMIMIDOYLGLUTAMASE"/>
    <property type="match status" value="1"/>
</dbReference>
<feature type="binding site" evidence="5 7">
    <location>
        <position position="236"/>
    </location>
    <ligand>
        <name>Mn(2+)</name>
        <dbReference type="ChEBI" id="CHEBI:29035"/>
        <label>1</label>
    </ligand>
</feature>
<dbReference type="EC" id="3.5.3.8" evidence="5 6"/>
<comment type="similarity">
    <text evidence="5 8 9">Belongs to the arginase family.</text>
</comment>
<dbReference type="PANTHER" id="PTHR11358">
    <property type="entry name" value="ARGINASE/AGMATINASE"/>
    <property type="match status" value="1"/>
</dbReference>
<dbReference type="RefSeq" id="WP_236117469.1">
    <property type="nucleotide sequence ID" value="NZ_JAKGSI010000001.1"/>
</dbReference>
<feature type="binding site" evidence="7">
    <location>
        <position position="238"/>
    </location>
    <ligand>
        <name>Mn(2+)</name>
        <dbReference type="ChEBI" id="CHEBI:29035"/>
        <label>1</label>
    </ligand>
</feature>
<feature type="binding site" evidence="7">
    <location>
        <position position="150"/>
    </location>
    <ligand>
        <name>Mn(2+)</name>
        <dbReference type="ChEBI" id="CHEBI:29035"/>
        <label>1</label>
    </ligand>
</feature>
<dbReference type="HAMAP" id="MF_00737">
    <property type="entry name" value="Formimidoylglutam"/>
    <property type="match status" value="1"/>
</dbReference>
<dbReference type="InterPro" id="IPR005923">
    <property type="entry name" value="HutG"/>
</dbReference>
<feature type="binding site" evidence="5">
    <location>
        <position position="148"/>
    </location>
    <ligand>
        <name>Mn(2+)</name>
        <dbReference type="ChEBI" id="CHEBI:29035"/>
        <label>2</label>
    </ligand>
</feature>
<comment type="caution">
    <text evidence="11">The sequence shown here is derived from an EMBL/GenBank/DDBJ whole genome shotgun (WGS) entry which is preliminary data.</text>
</comment>
<dbReference type="PIRSF" id="PIRSF036979">
    <property type="entry name" value="Arginase"/>
    <property type="match status" value="1"/>
</dbReference>
<evidence type="ECO:0000256" key="3">
    <source>
        <dbReference type="ARBA" id="ARBA00022808"/>
    </source>
</evidence>
<protein>
    <recommendedName>
        <fullName evidence="5 6">Formimidoylglutamase</fullName>
        <ecNumber evidence="5 6">3.5.3.8</ecNumber>
    </recommendedName>
    <alternativeName>
        <fullName evidence="5">Formiminoglutamase</fullName>
    </alternativeName>
    <alternativeName>
        <fullName evidence="5">Formiminoglutamate hydrolase</fullName>
    </alternativeName>
</protein>
<feature type="binding site" evidence="5">
    <location>
        <position position="238"/>
    </location>
    <ligand>
        <name>Mn(2+)</name>
        <dbReference type="ChEBI" id="CHEBI:29035"/>
        <label>2</label>
    </ligand>
</feature>
<evidence type="ECO:0000256" key="1">
    <source>
        <dbReference type="ARBA" id="ARBA00022723"/>
    </source>
</evidence>
<dbReference type="PROSITE" id="PS51409">
    <property type="entry name" value="ARGINASE_2"/>
    <property type="match status" value="1"/>
</dbReference>
<dbReference type="PROSITE" id="PS01053">
    <property type="entry name" value="ARGINASE_1"/>
    <property type="match status" value="1"/>
</dbReference>
<dbReference type="InterPro" id="IPR006035">
    <property type="entry name" value="Ureohydrolase"/>
</dbReference>
<dbReference type="GO" id="GO:0050415">
    <property type="term" value="F:formimidoylglutamase activity"/>
    <property type="evidence" value="ECO:0007669"/>
    <property type="project" value="UniProtKB-UniRule"/>
</dbReference>
<accession>A0A9X1TZR5</accession>
<proteinExistence type="inferred from homology"/>
<dbReference type="Pfam" id="PF00491">
    <property type="entry name" value="Arginase"/>
    <property type="match status" value="1"/>
</dbReference>
<keyword evidence="3 5" id="KW-0369">Histidine metabolism</keyword>
<evidence type="ECO:0000256" key="6">
    <source>
        <dbReference type="NCBIfam" id="TIGR01227"/>
    </source>
</evidence>
<evidence type="ECO:0000256" key="2">
    <source>
        <dbReference type="ARBA" id="ARBA00022801"/>
    </source>
</evidence>
<dbReference type="Gene3D" id="3.40.800.10">
    <property type="entry name" value="Ureohydrolase domain"/>
    <property type="match status" value="1"/>
</dbReference>
<feature type="binding site" evidence="5">
    <location>
        <position position="236"/>
    </location>
    <ligand>
        <name>Mn(2+)</name>
        <dbReference type="ChEBI" id="CHEBI:29035"/>
        <label>2</label>
    </ligand>
</feature>
<evidence type="ECO:0000313" key="12">
    <source>
        <dbReference type="Proteomes" id="UP001139336"/>
    </source>
</evidence>
<dbReference type="GO" id="GO:0033389">
    <property type="term" value="P:putrescine biosynthetic process from arginine, via agmatine"/>
    <property type="evidence" value="ECO:0007669"/>
    <property type="project" value="TreeGrafter"/>
</dbReference>
<dbReference type="AlphaFoldDB" id="A0A9X1TZR5"/>
<dbReference type="NCBIfam" id="TIGR01227">
    <property type="entry name" value="hutG"/>
    <property type="match status" value="1"/>
</dbReference>
<feature type="binding site" evidence="5 7">
    <location>
        <position position="122"/>
    </location>
    <ligand>
        <name>Mn(2+)</name>
        <dbReference type="ChEBI" id="CHEBI:29035"/>
        <label>1</label>
    </ligand>
</feature>
<feature type="binding site" evidence="5 7">
    <location>
        <position position="148"/>
    </location>
    <ligand>
        <name>Mn(2+)</name>
        <dbReference type="ChEBI" id="CHEBI:29035"/>
        <label>1</label>
    </ligand>
</feature>
<feature type="binding site" evidence="5 7">
    <location>
        <position position="152"/>
    </location>
    <ligand>
        <name>Mn(2+)</name>
        <dbReference type="ChEBI" id="CHEBI:29035"/>
        <label>1</label>
    </ligand>
</feature>
<keyword evidence="2 5" id="KW-0378">Hydrolase</keyword>
<keyword evidence="12" id="KW-1185">Reference proteome</keyword>
<evidence type="ECO:0000256" key="7">
    <source>
        <dbReference type="PIRSR" id="PIRSR036979-1"/>
    </source>
</evidence>
<dbReference type="GO" id="GO:0019556">
    <property type="term" value="P:L-histidine catabolic process to glutamate and formamide"/>
    <property type="evidence" value="ECO:0007669"/>
    <property type="project" value="UniProtKB-UniRule"/>
</dbReference>
<organism evidence="11 12">
    <name type="scientific">Corynebacterium uropygiale</name>
    <dbReference type="NCBI Taxonomy" id="1775911"/>
    <lineage>
        <taxon>Bacteria</taxon>
        <taxon>Bacillati</taxon>
        <taxon>Actinomycetota</taxon>
        <taxon>Actinomycetes</taxon>
        <taxon>Mycobacteriales</taxon>
        <taxon>Corynebacteriaceae</taxon>
        <taxon>Corynebacterium</taxon>
    </lineage>
</organism>
<dbReference type="PRINTS" id="PR00116">
    <property type="entry name" value="ARGINASE"/>
</dbReference>
<dbReference type="GO" id="GO:0030145">
    <property type="term" value="F:manganese ion binding"/>
    <property type="evidence" value="ECO:0007669"/>
    <property type="project" value="UniProtKB-UniRule"/>
</dbReference>
<dbReference type="GO" id="GO:0008783">
    <property type="term" value="F:agmatinase activity"/>
    <property type="evidence" value="ECO:0007669"/>
    <property type="project" value="TreeGrafter"/>
</dbReference>
<keyword evidence="4 5" id="KW-0464">Manganese</keyword>
<dbReference type="Proteomes" id="UP001139336">
    <property type="component" value="Unassembled WGS sequence"/>
</dbReference>
<name>A0A9X1TZR5_9CORY</name>
<dbReference type="CDD" id="cd09988">
    <property type="entry name" value="Formimidoylglutamase"/>
    <property type="match status" value="1"/>
</dbReference>
<evidence type="ECO:0000313" key="11">
    <source>
        <dbReference type="EMBL" id="MCF4005658.1"/>
    </source>
</evidence>
<evidence type="ECO:0000256" key="10">
    <source>
        <dbReference type="SAM" id="MobiDB-lite"/>
    </source>
</evidence>
<evidence type="ECO:0000256" key="4">
    <source>
        <dbReference type="ARBA" id="ARBA00023211"/>
    </source>
</evidence>
<dbReference type="InterPro" id="IPR023696">
    <property type="entry name" value="Ureohydrolase_dom_sf"/>
</dbReference>
<reference evidence="11" key="1">
    <citation type="submission" date="2022-01" db="EMBL/GenBank/DDBJ databases">
        <title>Corynebacterium sp. nov isolated from isolated from the feces of the greater white-fronted geese (Anser albifrons) at Poyang Lake, PR China.</title>
        <authorList>
            <person name="Liu Q."/>
        </authorList>
    </citation>
    <scope>NUCLEOTIDE SEQUENCE</scope>
    <source>
        <strain evidence="11">JCM 32435</strain>
    </source>
</reference>
<dbReference type="InterPro" id="IPR020855">
    <property type="entry name" value="Ureohydrolase_Mn_BS"/>
</dbReference>
<comment type="catalytic activity">
    <reaction evidence="5">
        <text>N-formimidoyl-L-glutamate + H2O = formamide + L-glutamate</text>
        <dbReference type="Rhea" id="RHEA:22492"/>
        <dbReference type="ChEBI" id="CHEBI:15377"/>
        <dbReference type="ChEBI" id="CHEBI:16397"/>
        <dbReference type="ChEBI" id="CHEBI:29985"/>
        <dbReference type="ChEBI" id="CHEBI:58928"/>
        <dbReference type="EC" id="3.5.3.8"/>
    </reaction>
</comment>
<dbReference type="EMBL" id="JAKGSI010000001">
    <property type="protein sequence ID" value="MCF4005658.1"/>
    <property type="molecule type" value="Genomic_DNA"/>
</dbReference>
<comment type="pathway">
    <text evidence="5">Amino-acid degradation; L-histidine degradation into L-glutamate; L-glutamate from N-formimidoyl-L-glutamate (hydrolase route): step 1/1.</text>
</comment>
<feature type="compositionally biased region" description="Basic and acidic residues" evidence="10">
    <location>
        <begin position="13"/>
        <end position="25"/>
    </location>
</feature>
<gene>
    <name evidence="5 11" type="primary">hutG</name>
    <name evidence="11" type="ORF">L1O03_00460</name>
</gene>
<sequence>MHRAAESWTGRADGPRWHHIVRTEDQLGPGDRGSGVPVGIVGFASDEGVRRNHGRPGAAAGPSALREALGSLAILSDGPDAAVDYGDIVPGEELEHGHAELSALVSDSARRHPLTVVLGGGHETAYGSHCGLRAALPEGSRVGVLNIDAHYDLREAPVPTSGTPFLQICREFSCGADYTVLGISAPNNTQVLRDTAADLGAMVLEEDELSLLSPAQLEAFLHSRFGGLDALHLSVDLDVLPAAIAPGVSAPAAVGVELSTVRRIVRCAAASGVLRLMDVVELNPRYDVDGRTAKVGARLIADACAAYRAPR</sequence>
<feature type="binding site" evidence="5">
    <location>
        <position position="150"/>
    </location>
    <ligand>
        <name>Mn(2+)</name>
        <dbReference type="ChEBI" id="CHEBI:29035"/>
        <label>2</label>
    </ligand>
</feature>
<evidence type="ECO:0000256" key="9">
    <source>
        <dbReference type="RuleBase" id="RU003684"/>
    </source>
</evidence>
<keyword evidence="1 5" id="KW-0479">Metal-binding</keyword>
<comment type="cofactor">
    <cofactor evidence="5 7">
        <name>Mn(2+)</name>
        <dbReference type="ChEBI" id="CHEBI:29035"/>
    </cofactor>
    <text evidence="5 7">Binds 2 manganese ions per subunit.</text>
</comment>
<evidence type="ECO:0000256" key="8">
    <source>
        <dbReference type="PROSITE-ProRule" id="PRU00742"/>
    </source>
</evidence>
<dbReference type="SUPFAM" id="SSF52768">
    <property type="entry name" value="Arginase/deacetylase"/>
    <property type="match status" value="1"/>
</dbReference>